<feature type="compositionally biased region" description="Low complexity" evidence="1">
    <location>
        <begin position="47"/>
        <end position="56"/>
    </location>
</feature>
<keyword evidence="3" id="KW-1185">Reference proteome</keyword>
<feature type="region of interest" description="Disordered" evidence="1">
    <location>
        <begin position="212"/>
        <end position="239"/>
    </location>
</feature>
<sequence length="513" mass="55371">MATPPSDPLSTAEHPLSVSSVPQGIAHVPTAGPPAQAIPPVPSTQASSTSTNTLKSNLNSNTVPIYTFKFYNAGNNQITCMTDPSLPTFTITTTRGFLDLPNHSVVICTVPGVDGARNVAQGELDWKKEKITVGNVSKSMKEAKKRIGGVLSLNTQWTWPSGEYTIKRSALTYTATRGGQEVAAYTSLEEKVFSKNELATLKFFVDMPSAAGAPHSPVSPYTPNSATGAPSPTTPAHVPKLRVDIPLPNICASPPLLPNTASEPSVPQANNHTPILPQSNPSAPSAQASSTSNNPPHSNSNTVQLYHYQFHDAGNNRIRCESDPTLPTFKIVTPRGPLDIPKRTVVTCTIPDGGDDGGEEKAHHVVQGELDWKRDKITVGKVSKSMEKAMKKIGGSFSLDTKWTWPSGVYMIKHDSRTWKATRGGKELAVYTSPEVKAFSRDELASLRFLVNMPNEEKVFLIFALMFHELQKRPPVKLEPFEKTFGDAALEFTASAATATISTVMLNNCCVVQ</sequence>
<protein>
    <submittedName>
        <fullName evidence="2">Uncharacterized protein</fullName>
    </submittedName>
</protein>
<dbReference type="AlphaFoldDB" id="A0A8H5G7J5"/>
<accession>A0A8H5G7J5</accession>
<evidence type="ECO:0000313" key="2">
    <source>
        <dbReference type="EMBL" id="KAF5359824.1"/>
    </source>
</evidence>
<proteinExistence type="predicted"/>
<organism evidence="2 3">
    <name type="scientific">Leucocoprinus leucothites</name>
    <dbReference type="NCBI Taxonomy" id="201217"/>
    <lineage>
        <taxon>Eukaryota</taxon>
        <taxon>Fungi</taxon>
        <taxon>Dikarya</taxon>
        <taxon>Basidiomycota</taxon>
        <taxon>Agaricomycotina</taxon>
        <taxon>Agaricomycetes</taxon>
        <taxon>Agaricomycetidae</taxon>
        <taxon>Agaricales</taxon>
        <taxon>Agaricineae</taxon>
        <taxon>Agaricaceae</taxon>
        <taxon>Leucocoprinus</taxon>
    </lineage>
</organism>
<feature type="region of interest" description="Disordered" evidence="1">
    <location>
        <begin position="254"/>
        <end position="302"/>
    </location>
</feature>
<evidence type="ECO:0000313" key="3">
    <source>
        <dbReference type="Proteomes" id="UP000559027"/>
    </source>
</evidence>
<dbReference type="Proteomes" id="UP000559027">
    <property type="component" value="Unassembled WGS sequence"/>
</dbReference>
<feature type="compositionally biased region" description="Low complexity" evidence="1">
    <location>
        <begin position="277"/>
        <end position="302"/>
    </location>
</feature>
<gene>
    <name evidence="2" type="ORF">D9756_003654</name>
</gene>
<feature type="compositionally biased region" description="Polar residues" evidence="1">
    <location>
        <begin position="219"/>
        <end position="231"/>
    </location>
</feature>
<feature type="compositionally biased region" description="Polar residues" evidence="1">
    <location>
        <begin position="259"/>
        <end position="273"/>
    </location>
</feature>
<dbReference type="OrthoDB" id="2920287at2759"/>
<name>A0A8H5G7J5_9AGAR</name>
<evidence type="ECO:0000256" key="1">
    <source>
        <dbReference type="SAM" id="MobiDB-lite"/>
    </source>
</evidence>
<comment type="caution">
    <text evidence="2">The sequence shown here is derived from an EMBL/GenBank/DDBJ whole genome shotgun (WGS) entry which is preliminary data.</text>
</comment>
<feature type="region of interest" description="Disordered" evidence="1">
    <location>
        <begin position="23"/>
        <end position="56"/>
    </location>
</feature>
<reference evidence="2 3" key="1">
    <citation type="journal article" date="2020" name="ISME J.">
        <title>Uncovering the hidden diversity of litter-decomposition mechanisms in mushroom-forming fungi.</title>
        <authorList>
            <person name="Floudas D."/>
            <person name="Bentzer J."/>
            <person name="Ahren D."/>
            <person name="Johansson T."/>
            <person name="Persson P."/>
            <person name="Tunlid A."/>
        </authorList>
    </citation>
    <scope>NUCLEOTIDE SEQUENCE [LARGE SCALE GENOMIC DNA]</scope>
    <source>
        <strain evidence="2 3">CBS 146.42</strain>
    </source>
</reference>
<dbReference type="EMBL" id="JAACJO010000004">
    <property type="protein sequence ID" value="KAF5359824.1"/>
    <property type="molecule type" value="Genomic_DNA"/>
</dbReference>